<dbReference type="GeneID" id="36347259"/>
<accession>A0A2P5A2R8</accession>
<evidence type="ECO:0000313" key="1">
    <source>
        <dbReference type="EMBL" id="PON30837.1"/>
    </source>
</evidence>
<feature type="non-terminal residue" evidence="1">
    <location>
        <position position="1"/>
    </location>
</feature>
<keyword evidence="2" id="KW-1185">Reference proteome</keyword>
<dbReference type="Proteomes" id="UP000054821">
    <property type="component" value="Unassembled WGS sequence"/>
</dbReference>
<comment type="caution">
    <text evidence="1">The sequence shown here is derived from an EMBL/GenBank/DDBJ whole genome shotgun (WGS) entry which is preliminary data.</text>
</comment>
<organism evidence="1 2">
    <name type="scientific">Trichoderma gamsii</name>
    <dbReference type="NCBI Taxonomy" id="398673"/>
    <lineage>
        <taxon>Eukaryota</taxon>
        <taxon>Fungi</taxon>
        <taxon>Dikarya</taxon>
        <taxon>Ascomycota</taxon>
        <taxon>Pezizomycotina</taxon>
        <taxon>Sordariomycetes</taxon>
        <taxon>Hypocreomycetidae</taxon>
        <taxon>Hypocreales</taxon>
        <taxon>Hypocreaceae</taxon>
        <taxon>Trichoderma</taxon>
    </lineage>
</organism>
<dbReference type="RefSeq" id="XP_024406738.1">
    <property type="nucleotide sequence ID" value="XM_024548523.1"/>
</dbReference>
<name>A0A2P5A2R8_9HYPO</name>
<evidence type="ECO:0000313" key="2">
    <source>
        <dbReference type="Proteomes" id="UP000054821"/>
    </source>
</evidence>
<dbReference type="AlphaFoldDB" id="A0A2P5A2R8"/>
<dbReference type="EMBL" id="JPDN02000001">
    <property type="protein sequence ID" value="PON30837.1"/>
    <property type="molecule type" value="Genomic_DNA"/>
</dbReference>
<gene>
    <name evidence="1" type="ORF">TGAM01_v200257</name>
</gene>
<protein>
    <submittedName>
        <fullName evidence="1">Uncharacterized protein</fullName>
    </submittedName>
</protein>
<reference evidence="1 2" key="1">
    <citation type="journal article" date="2016" name="Genome Announc.">
        <title>Draft Whole-Genome Sequence of Trichoderma gamsii T6085, a Promising Biocontrol Agent of Fusarium Head Blight on Wheat.</title>
        <authorList>
            <person name="Baroncelli R."/>
            <person name="Zapparata A."/>
            <person name="Piaggeschi G."/>
            <person name="Sarrocco S."/>
            <person name="Vannacci G."/>
        </authorList>
    </citation>
    <scope>NUCLEOTIDE SEQUENCE [LARGE SCALE GENOMIC DNA]</scope>
    <source>
        <strain evidence="1 2">T6085</strain>
    </source>
</reference>
<proteinExistence type="predicted"/>
<sequence length="179" mass="19468">PYFHKPLITLSRNNNLFIFYQRAASTSAFSNSRMQLTVIDIVFMLTAHLITRVDALADDAPTSPTPVYEEKPFTLSSSCVLTVTVTTNLGTDRGCAFNCSSDFCIIDRETGPYPRSFSYAYLLIIVADFVTLPCGCSGAASVVTRTITACAKSSPCWNCHTGFPFTTTASDCPEPTADE</sequence>